<gene>
    <name evidence="3" type="ORF">INT46_006550</name>
</gene>
<dbReference type="EMBL" id="JAEPRC010000929">
    <property type="protein sequence ID" value="KAG2190633.1"/>
    <property type="molecule type" value="Genomic_DNA"/>
</dbReference>
<reference evidence="3" key="1">
    <citation type="submission" date="2020-12" db="EMBL/GenBank/DDBJ databases">
        <title>Metabolic potential, ecology and presence of endohyphal bacteria is reflected in genomic diversity of Mucoromycotina.</title>
        <authorList>
            <person name="Muszewska A."/>
            <person name="Okrasinska A."/>
            <person name="Steczkiewicz K."/>
            <person name="Drgas O."/>
            <person name="Orlowska M."/>
            <person name="Perlinska-Lenart U."/>
            <person name="Aleksandrzak-Piekarczyk T."/>
            <person name="Szatraj K."/>
            <person name="Zielenkiewicz U."/>
            <person name="Pilsyk S."/>
            <person name="Malc E."/>
            <person name="Mieczkowski P."/>
            <person name="Kruszewska J.S."/>
            <person name="Biernat P."/>
            <person name="Pawlowska J."/>
        </authorList>
    </citation>
    <scope>NUCLEOTIDE SEQUENCE</scope>
    <source>
        <strain evidence="3">CBS 226.32</strain>
    </source>
</reference>
<dbReference type="InterPro" id="IPR051218">
    <property type="entry name" value="Sec_MonoDiacylglyc_Lipase"/>
</dbReference>
<organism evidence="3 4">
    <name type="scientific">Mucor plumbeus</name>
    <dbReference type="NCBI Taxonomy" id="97098"/>
    <lineage>
        <taxon>Eukaryota</taxon>
        <taxon>Fungi</taxon>
        <taxon>Fungi incertae sedis</taxon>
        <taxon>Mucoromycota</taxon>
        <taxon>Mucoromycotina</taxon>
        <taxon>Mucoromycetes</taxon>
        <taxon>Mucorales</taxon>
        <taxon>Mucorineae</taxon>
        <taxon>Mucoraceae</taxon>
        <taxon>Mucor</taxon>
    </lineage>
</organism>
<dbReference type="InterPro" id="IPR029058">
    <property type="entry name" value="AB_hydrolase_fold"/>
</dbReference>
<evidence type="ECO:0000313" key="4">
    <source>
        <dbReference type="Proteomes" id="UP000650833"/>
    </source>
</evidence>
<dbReference type="OrthoDB" id="438440at2759"/>
<keyword evidence="1" id="KW-0732">Signal</keyword>
<feature type="chain" id="PRO_5034856807" description="Fungal lipase-type domain-containing protein" evidence="1">
    <location>
        <begin position="28"/>
        <end position="377"/>
    </location>
</feature>
<comment type="caution">
    <text evidence="3">The sequence shown here is derived from an EMBL/GenBank/DDBJ whole genome shotgun (WGS) entry which is preliminary data.</text>
</comment>
<dbReference type="GO" id="GO:0006629">
    <property type="term" value="P:lipid metabolic process"/>
    <property type="evidence" value="ECO:0007669"/>
    <property type="project" value="InterPro"/>
</dbReference>
<dbReference type="Gene3D" id="3.40.50.1820">
    <property type="entry name" value="alpha/beta hydrolase"/>
    <property type="match status" value="1"/>
</dbReference>
<feature type="signal peptide" evidence="1">
    <location>
        <begin position="1"/>
        <end position="27"/>
    </location>
</feature>
<dbReference type="Proteomes" id="UP000650833">
    <property type="component" value="Unassembled WGS sequence"/>
</dbReference>
<dbReference type="AlphaFoldDB" id="A0A8H7QFB2"/>
<dbReference type="Pfam" id="PF01764">
    <property type="entry name" value="Lipase_3"/>
    <property type="match status" value="1"/>
</dbReference>
<evidence type="ECO:0000313" key="3">
    <source>
        <dbReference type="EMBL" id="KAG2190633.1"/>
    </source>
</evidence>
<evidence type="ECO:0000256" key="1">
    <source>
        <dbReference type="SAM" id="SignalP"/>
    </source>
</evidence>
<evidence type="ECO:0000259" key="2">
    <source>
        <dbReference type="Pfam" id="PF01764"/>
    </source>
</evidence>
<accession>A0A8H7QFB2</accession>
<dbReference type="PANTHER" id="PTHR45856:SF24">
    <property type="entry name" value="FUNGAL LIPASE-LIKE DOMAIN-CONTAINING PROTEIN"/>
    <property type="match status" value="1"/>
</dbReference>
<feature type="domain" description="Fungal lipase-type" evidence="2">
    <location>
        <begin position="186"/>
        <end position="321"/>
    </location>
</feature>
<dbReference type="InterPro" id="IPR002921">
    <property type="entry name" value="Fungal_lipase-type"/>
</dbReference>
<dbReference type="PANTHER" id="PTHR45856">
    <property type="entry name" value="ALPHA/BETA-HYDROLASES SUPERFAMILY PROTEIN"/>
    <property type="match status" value="1"/>
</dbReference>
<keyword evidence="4" id="KW-1185">Reference proteome</keyword>
<protein>
    <recommendedName>
        <fullName evidence="2">Fungal lipase-type domain-containing protein</fullName>
    </recommendedName>
</protein>
<proteinExistence type="predicted"/>
<sequence>MVSFVSISQGISLFIVVTSMLTGSTNAAPTSTNKTTTDTTFTLPPLISSRVTAPKIPSGNHDVEAANILKNKKWFEANGGKLNVTKRADETVGGMYMDLPSNSPSLPSVPSDPTVVTATTAQITELKKYAGIASTAYCRSVVPLNSWTCTNCLKFVPDGKLIKTFTSLITDTNGFVLRSDAQKTIYLVFRGTNSIRSAITDLVFDFTDYTPVSGAKVHKGFYASYKEVVNSYFPSIQSQLTAYPTYKVIVTGHSLGGAQALLAGMDLYQRESRLSKSNLSIYTVGCPRTGNPAFAYYVESTGITFSRSVNNRDIVPHVPPQAFGYLHPGVEAWARSSSNIQICTPDIETGLCSNSIVPFTSFTDHLTYYDINEGLCL</sequence>
<name>A0A8H7QFB2_9FUNG</name>
<dbReference type="SUPFAM" id="SSF53474">
    <property type="entry name" value="alpha/beta-Hydrolases"/>
    <property type="match status" value="1"/>
</dbReference>
<dbReference type="CDD" id="cd00519">
    <property type="entry name" value="Lipase_3"/>
    <property type="match status" value="1"/>
</dbReference>
<dbReference type="SMR" id="A0A8H7QFB2"/>